<proteinExistence type="predicted"/>
<evidence type="ECO:0000313" key="6">
    <source>
        <dbReference type="Proteomes" id="UP000697127"/>
    </source>
</evidence>
<keyword evidence="6" id="KW-1185">Reference proteome</keyword>
<dbReference type="Pfam" id="PF16589">
    <property type="entry name" value="BRCT_2"/>
    <property type="match status" value="1"/>
</dbReference>
<sequence length="686" mass="79795">MFGKSDIFVDAALNPYNFYLCDPLDKSETLVRMIEENGGNVVDDYSQTCIIISQKNSEIPDDLKSAHIYSYEVIQDSVNRGTQQEFTQYLIYIPQSQQESTPQQFSDDRAITLNGDVNDYNFDELNAALQSTNSSNQSIINNQLFNNTNTTSIPYNDNSVRYFTTEEDNILKEEIRKRHFMGIKGHTIYEVISQLPYFVNRIRTPASLRERMRTLKYNVGFVYKLDRKNRLLKDANGNYIKTTQISNKLKQYTAEDDLILCKTIYFKLDIVTDIQGFEHVVYPTNFFDRFALVYDNHTPESWRQRYKNFLSLFGIVNYLKYYIMQCKLGKQPLPANIADKEYLAARKKTKGKAAPIIYLPNIPQDNRFIDDNVEFITPRGYDNKIFEFINPFKKIEENNHDEDSTTENSVIESITRESTNEPENSTLSSQTLHQNQTDDNEILNFNVENSINNINNIENSSNQENNNKQFFSGDIKKADHLISQDNNINSVNENIDKLSNDNVQTEIQNEPLFVETQTNDNTNNSNIVTEKEPEVEVEQFIDEPTTEFVQLVFKRYRKKKGPPVNLSKITDPVEWIKKMDIIVNLKLPPTVITKQLEDIGVEQYYTIYLFHRCLSNRVLMSHCISNYVNTHGVELLAIEPGIWSDKSMRMYEMEDSKLNEILIKYHGAKSFKKRPKDKGRYGTLDK</sequence>
<dbReference type="InterPro" id="IPR009057">
    <property type="entry name" value="Homeodomain-like_sf"/>
</dbReference>
<dbReference type="Proteomes" id="UP000697127">
    <property type="component" value="Unassembled WGS sequence"/>
</dbReference>
<dbReference type="SUPFAM" id="SSF46689">
    <property type="entry name" value="Homeodomain-like"/>
    <property type="match status" value="1"/>
</dbReference>
<keyword evidence="1" id="KW-0175">Coiled coil</keyword>
<evidence type="ECO:0000256" key="1">
    <source>
        <dbReference type="SAM" id="Coils"/>
    </source>
</evidence>
<dbReference type="InterPro" id="IPR036420">
    <property type="entry name" value="BRCT_dom_sf"/>
</dbReference>
<dbReference type="GO" id="GO:0003677">
    <property type="term" value="F:DNA binding"/>
    <property type="evidence" value="ECO:0007669"/>
    <property type="project" value="InterPro"/>
</dbReference>
<evidence type="ECO:0008006" key="7">
    <source>
        <dbReference type="Google" id="ProtNLM"/>
    </source>
</evidence>
<comment type="caution">
    <text evidence="5">The sequence shown here is derived from an EMBL/GenBank/DDBJ whole genome shotgun (WGS) entry which is preliminary data.</text>
</comment>
<feature type="domain" description="BRCT" evidence="4">
    <location>
        <begin position="7"/>
        <end position="89"/>
    </location>
</feature>
<name>A0A9P6WPH7_9ASCO</name>
<dbReference type="InterPro" id="IPR001357">
    <property type="entry name" value="BRCT_dom"/>
</dbReference>
<evidence type="ECO:0000259" key="3">
    <source>
        <dbReference type="Pfam" id="PF09197"/>
    </source>
</evidence>
<dbReference type="Gene3D" id="1.10.10.60">
    <property type="entry name" value="Homeodomain-like"/>
    <property type="match status" value="2"/>
</dbReference>
<dbReference type="Gene3D" id="3.40.50.10190">
    <property type="entry name" value="BRCT domain"/>
    <property type="match status" value="1"/>
</dbReference>
<feature type="compositionally biased region" description="Polar residues" evidence="2">
    <location>
        <begin position="421"/>
        <end position="436"/>
    </location>
</feature>
<feature type="coiled-coil region" evidence="1">
    <location>
        <begin position="447"/>
        <end position="508"/>
    </location>
</feature>
<gene>
    <name evidence="5" type="ORF">C6P40_000778</name>
</gene>
<protein>
    <recommendedName>
        <fullName evidence="7">DNA-binding protein RAP1</fullName>
    </recommendedName>
</protein>
<dbReference type="AlphaFoldDB" id="A0A9P6WPH7"/>
<organism evidence="5 6">
    <name type="scientific">Pichia californica</name>
    <dbReference type="NCBI Taxonomy" id="460514"/>
    <lineage>
        <taxon>Eukaryota</taxon>
        <taxon>Fungi</taxon>
        <taxon>Dikarya</taxon>
        <taxon>Ascomycota</taxon>
        <taxon>Saccharomycotina</taxon>
        <taxon>Pichiomycetes</taxon>
        <taxon>Pichiales</taxon>
        <taxon>Pichiaceae</taxon>
        <taxon>Pichia</taxon>
    </lineage>
</organism>
<accession>A0A9P6WPH7</accession>
<evidence type="ECO:0000256" key="2">
    <source>
        <dbReference type="SAM" id="MobiDB-lite"/>
    </source>
</evidence>
<dbReference type="Pfam" id="PF09197">
    <property type="entry name" value="Rap1-DNA-bind"/>
    <property type="match status" value="1"/>
</dbReference>
<dbReference type="EMBL" id="PUHW01000014">
    <property type="protein sequence ID" value="KAG0690882.1"/>
    <property type="molecule type" value="Genomic_DNA"/>
</dbReference>
<evidence type="ECO:0000313" key="5">
    <source>
        <dbReference type="EMBL" id="KAG0690882.1"/>
    </source>
</evidence>
<feature type="domain" description="Rap1 DNA-binding" evidence="3">
    <location>
        <begin position="279"/>
        <end position="334"/>
    </location>
</feature>
<reference evidence="5" key="1">
    <citation type="submission" date="2020-11" db="EMBL/GenBank/DDBJ databases">
        <title>Kefir isolates.</title>
        <authorList>
            <person name="Marcisauskas S."/>
            <person name="Kim Y."/>
            <person name="Blasche S."/>
        </authorList>
    </citation>
    <scope>NUCLEOTIDE SEQUENCE</scope>
    <source>
        <strain evidence="5">Olga-1</strain>
    </source>
</reference>
<evidence type="ECO:0000259" key="4">
    <source>
        <dbReference type="Pfam" id="PF16589"/>
    </source>
</evidence>
<dbReference type="InterPro" id="IPR015280">
    <property type="entry name" value="Rap1_DNA-bd"/>
</dbReference>
<dbReference type="CDD" id="cd11655">
    <property type="entry name" value="rap1_myb-like"/>
    <property type="match status" value="1"/>
</dbReference>
<dbReference type="OrthoDB" id="435460at2759"/>
<feature type="region of interest" description="Disordered" evidence="2">
    <location>
        <begin position="397"/>
        <end position="436"/>
    </location>
</feature>